<evidence type="ECO:0000313" key="3">
    <source>
        <dbReference type="Proteomes" id="UP000192907"/>
    </source>
</evidence>
<feature type="domain" description="HTH cro/C1-type" evidence="1">
    <location>
        <begin position="21"/>
        <end position="66"/>
    </location>
</feature>
<dbReference type="Gene3D" id="1.10.260.40">
    <property type="entry name" value="lambda repressor-like DNA-binding domains"/>
    <property type="match status" value="1"/>
</dbReference>
<dbReference type="SUPFAM" id="SSF47413">
    <property type="entry name" value="lambda repressor-like DNA-binding domains"/>
    <property type="match status" value="1"/>
</dbReference>
<accession>A0A1Y6CW41</accession>
<dbReference type="AlphaFoldDB" id="A0A1Y6CW41"/>
<gene>
    <name evidence="2" type="ORF">SAMN06296036_13640</name>
</gene>
<sequence>MEYISFLIEMYSQKKNSNPRYSKRAFAKDLGIDQGFLSHLLNGKRKLSLQKAHEISENLDLSLRSANQFIGLVRAAHISDPEKKEKLLASLNKSSIVETSPT</sequence>
<dbReference type="Proteomes" id="UP000192907">
    <property type="component" value="Unassembled WGS sequence"/>
</dbReference>
<dbReference type="EMBL" id="FWZT01000036">
    <property type="protein sequence ID" value="SMF81280.1"/>
    <property type="molecule type" value="Genomic_DNA"/>
</dbReference>
<dbReference type="CDD" id="cd00093">
    <property type="entry name" value="HTH_XRE"/>
    <property type="match status" value="1"/>
</dbReference>
<dbReference type="PROSITE" id="PS50943">
    <property type="entry name" value="HTH_CROC1"/>
    <property type="match status" value="1"/>
</dbReference>
<organism evidence="2 3">
    <name type="scientific">Pseudobacteriovorax antillogorgiicola</name>
    <dbReference type="NCBI Taxonomy" id="1513793"/>
    <lineage>
        <taxon>Bacteria</taxon>
        <taxon>Pseudomonadati</taxon>
        <taxon>Bdellovibrionota</taxon>
        <taxon>Oligoflexia</taxon>
        <taxon>Oligoflexales</taxon>
        <taxon>Pseudobacteriovoracaceae</taxon>
        <taxon>Pseudobacteriovorax</taxon>
    </lineage>
</organism>
<dbReference type="InterPro" id="IPR010982">
    <property type="entry name" value="Lambda_DNA-bd_dom_sf"/>
</dbReference>
<dbReference type="RefSeq" id="WP_132325848.1">
    <property type="nucleotide sequence ID" value="NZ_FWZT01000036.1"/>
</dbReference>
<dbReference type="GO" id="GO:0003677">
    <property type="term" value="F:DNA binding"/>
    <property type="evidence" value="ECO:0007669"/>
    <property type="project" value="InterPro"/>
</dbReference>
<evidence type="ECO:0000313" key="2">
    <source>
        <dbReference type="EMBL" id="SMF81280.1"/>
    </source>
</evidence>
<proteinExistence type="predicted"/>
<dbReference type="SMART" id="SM00530">
    <property type="entry name" value="HTH_XRE"/>
    <property type="match status" value="1"/>
</dbReference>
<dbReference type="Pfam" id="PF01381">
    <property type="entry name" value="HTH_3"/>
    <property type="match status" value="1"/>
</dbReference>
<evidence type="ECO:0000259" key="1">
    <source>
        <dbReference type="PROSITE" id="PS50943"/>
    </source>
</evidence>
<dbReference type="OrthoDB" id="5291274at2"/>
<reference evidence="3" key="1">
    <citation type="submission" date="2017-04" db="EMBL/GenBank/DDBJ databases">
        <authorList>
            <person name="Varghese N."/>
            <person name="Submissions S."/>
        </authorList>
    </citation>
    <scope>NUCLEOTIDE SEQUENCE [LARGE SCALE GENOMIC DNA]</scope>
    <source>
        <strain evidence="3">RKEM611</strain>
    </source>
</reference>
<keyword evidence="3" id="KW-1185">Reference proteome</keyword>
<dbReference type="InterPro" id="IPR001387">
    <property type="entry name" value="Cro/C1-type_HTH"/>
</dbReference>
<name>A0A1Y6CW41_9BACT</name>
<protein>
    <submittedName>
        <fullName evidence="2">TIGR02147 family protein</fullName>
    </submittedName>
</protein>